<evidence type="ECO:0000259" key="8">
    <source>
        <dbReference type="Pfam" id="PF05140"/>
    </source>
</evidence>
<organism evidence="9 10">
    <name type="scientific">Phormidesmis priestleyi Ana</name>
    <dbReference type="NCBI Taxonomy" id="1666911"/>
    <lineage>
        <taxon>Bacteria</taxon>
        <taxon>Bacillati</taxon>
        <taxon>Cyanobacteriota</taxon>
        <taxon>Cyanophyceae</taxon>
        <taxon>Leptolyngbyales</taxon>
        <taxon>Leptolyngbyaceae</taxon>
        <taxon>Phormidesmis</taxon>
    </lineage>
</organism>
<comment type="similarity">
    <text evidence="6">Belongs to the Ccs1/CcsB family.</text>
</comment>
<evidence type="ECO:0000256" key="3">
    <source>
        <dbReference type="ARBA" id="ARBA00022748"/>
    </source>
</evidence>
<dbReference type="EMBL" id="LJZR01000001">
    <property type="protein sequence ID" value="KPQ37591.1"/>
    <property type="molecule type" value="Genomic_DNA"/>
</dbReference>
<accession>A0A0P7ZR17</accession>
<feature type="transmembrane region" description="Helical" evidence="7">
    <location>
        <begin position="20"/>
        <end position="40"/>
    </location>
</feature>
<sequence>MLLAIKRYFRKDLIPLLADLRLAIALLLAIALFSISGTIIEQGKSLAFYQENYPTEPALFGFVSWKFILIAGLNHVYSTWWFLAILILFGASLTACTFARQITALRWFSRTWNFYSQPRQFGKMALSTELEGYSIEALKQQLGDRRYKIYEKATEEIAQETAQETTEKTVEETTKERLEPDLINHEAPKMLYAHKGLVGRIGPIVVHASMLLILLGAIVGAMTGFFAQEMVPSGETFRIQNIFEAGPWAAPQVPKDWSVRVNRFWIDYSPEGRVDQFYSDLSVLNDEGTELKRKTIHVNEPLRYKNVTLYQADWAVGAVKVRLNNSPVFNLPMAPLNTESGKLWGTWVPTKPDMSEGVSLIAQDLQGTLLLYNMQGQLASTVREGGSTQANGVTLFLDEIIGSTGLQIKADPGIPIVYLGFGLLMIGVMMSYVSHSQVWALQIADRLYVGGRTNRAQVSFERELLGLLDELTASDSRSQPDEPVLAAIASTQ</sequence>
<proteinExistence type="inferred from homology"/>
<keyword evidence="3 6" id="KW-0201">Cytochrome c-type biogenesis</keyword>
<dbReference type="GO" id="GO:0017004">
    <property type="term" value="P:cytochrome complex assembly"/>
    <property type="evidence" value="ECO:0007669"/>
    <property type="project" value="UniProtKB-UniRule"/>
</dbReference>
<evidence type="ECO:0000313" key="10">
    <source>
        <dbReference type="Proteomes" id="UP000050465"/>
    </source>
</evidence>
<keyword evidence="2 6" id="KW-0812">Transmembrane</keyword>
<name>A0A0P7ZR17_9CYAN</name>
<protein>
    <recommendedName>
        <fullName evidence="6">Cytochrome c biogenesis protein CcsB</fullName>
    </recommendedName>
</protein>
<keyword evidence="6" id="KW-0793">Thylakoid</keyword>
<reference evidence="9 10" key="1">
    <citation type="submission" date="2015-09" db="EMBL/GenBank/DDBJ databases">
        <title>Identification and resolution of microdiversity through metagenomic sequencing of parallel consortia.</title>
        <authorList>
            <person name="Nelson W.C."/>
            <person name="Romine M.F."/>
            <person name="Lindemann S.R."/>
        </authorList>
    </citation>
    <scope>NUCLEOTIDE SEQUENCE [LARGE SCALE GENOMIC DNA]</scope>
    <source>
        <strain evidence="9">Ana</strain>
    </source>
</reference>
<dbReference type="PANTHER" id="PTHR31566:SF0">
    <property type="entry name" value="CYTOCHROME C BIOGENESIS PROTEIN CCS1, CHLOROPLASTIC"/>
    <property type="match status" value="1"/>
</dbReference>
<dbReference type="Proteomes" id="UP000050465">
    <property type="component" value="Unassembled WGS sequence"/>
</dbReference>
<feature type="transmembrane region" description="Helical" evidence="7">
    <location>
        <begin position="204"/>
        <end position="227"/>
    </location>
</feature>
<evidence type="ECO:0000256" key="2">
    <source>
        <dbReference type="ARBA" id="ARBA00022692"/>
    </source>
</evidence>
<keyword evidence="4 6" id="KW-1133">Transmembrane helix</keyword>
<evidence type="ECO:0000313" key="9">
    <source>
        <dbReference type="EMBL" id="KPQ37591.1"/>
    </source>
</evidence>
<dbReference type="HAMAP" id="MF_01392">
    <property type="entry name" value="CytC_Ccs1"/>
    <property type="match status" value="1"/>
</dbReference>
<evidence type="ECO:0000256" key="4">
    <source>
        <dbReference type="ARBA" id="ARBA00022989"/>
    </source>
</evidence>
<comment type="subcellular location">
    <subcellularLocation>
        <location evidence="6">Cellular thylakoid membrane</location>
        <topology evidence="6">Multi-pass membrane protein</topology>
    </subcellularLocation>
    <subcellularLocation>
        <location evidence="1">Membrane</location>
        <topology evidence="1">Multi-pass membrane protein</topology>
    </subcellularLocation>
</comment>
<dbReference type="InterPro" id="IPR023494">
    <property type="entry name" value="Cyt_c_bgen_Ccs1/CcsB/ResB"/>
</dbReference>
<comment type="subunit">
    <text evidence="6">May interact with CcsA.</text>
</comment>
<dbReference type="AlphaFoldDB" id="A0A0P7ZR17"/>
<dbReference type="GO" id="GO:0031676">
    <property type="term" value="C:plasma membrane-derived thylakoid membrane"/>
    <property type="evidence" value="ECO:0007669"/>
    <property type="project" value="UniProtKB-SubCell"/>
</dbReference>
<gene>
    <name evidence="9" type="primary">resB</name>
    <name evidence="6" type="synonym">ccs1</name>
    <name evidence="6" type="synonym">ccsB</name>
    <name evidence="9" type="ORF">HLUCCA11_00660</name>
</gene>
<dbReference type="PATRIC" id="fig|1666911.3.peg.2515"/>
<keyword evidence="5 6" id="KW-0472">Membrane</keyword>
<feature type="transmembrane region" description="Helical" evidence="7">
    <location>
        <begin position="80"/>
        <end position="99"/>
    </location>
</feature>
<dbReference type="STRING" id="1666911.HLUCCA11_00660"/>
<evidence type="ECO:0000256" key="1">
    <source>
        <dbReference type="ARBA" id="ARBA00004141"/>
    </source>
</evidence>
<dbReference type="InterPro" id="IPR007816">
    <property type="entry name" value="ResB-like_domain"/>
</dbReference>
<evidence type="ECO:0000256" key="6">
    <source>
        <dbReference type="HAMAP-Rule" id="MF_01392"/>
    </source>
</evidence>
<feature type="transmembrane region" description="Helical" evidence="7">
    <location>
        <begin position="416"/>
        <end position="433"/>
    </location>
</feature>
<evidence type="ECO:0000256" key="7">
    <source>
        <dbReference type="SAM" id="Phobius"/>
    </source>
</evidence>
<dbReference type="Pfam" id="PF05140">
    <property type="entry name" value="ResB"/>
    <property type="match status" value="2"/>
</dbReference>
<feature type="domain" description="ResB-like" evidence="8">
    <location>
        <begin position="20"/>
        <end position="324"/>
    </location>
</feature>
<comment type="function">
    <text evidence="6">Required during biogenesis of c-type cytochromes (cytochrome c6 and cytochrome f) at the step of heme attachment.</text>
</comment>
<evidence type="ECO:0000256" key="5">
    <source>
        <dbReference type="ARBA" id="ARBA00023136"/>
    </source>
</evidence>
<comment type="caution">
    <text evidence="9">The sequence shown here is derived from an EMBL/GenBank/DDBJ whole genome shotgun (WGS) entry which is preliminary data.</text>
</comment>
<dbReference type="PANTHER" id="PTHR31566">
    <property type="entry name" value="CYTOCHROME C BIOGENESIS PROTEIN CCS1, CHLOROPLASTIC"/>
    <property type="match status" value="1"/>
</dbReference>
<feature type="domain" description="ResB-like" evidence="8">
    <location>
        <begin position="400"/>
        <end position="464"/>
    </location>
</feature>